<evidence type="ECO:0000256" key="3">
    <source>
        <dbReference type="ARBA" id="ARBA00022692"/>
    </source>
</evidence>
<evidence type="ECO:0000256" key="5">
    <source>
        <dbReference type="ARBA" id="ARBA00023136"/>
    </source>
</evidence>
<dbReference type="RefSeq" id="XP_026190653.1">
    <property type="nucleotide sequence ID" value="XM_026334868.1"/>
</dbReference>
<dbReference type="PANTHER" id="PTHR12608">
    <property type="entry name" value="TRANSMEMBRANE PROTEIN HTP-1 RELATED"/>
    <property type="match status" value="1"/>
</dbReference>
<dbReference type="Pfam" id="PF01169">
    <property type="entry name" value="GDT1"/>
    <property type="match status" value="2"/>
</dbReference>
<evidence type="ECO:0000256" key="2">
    <source>
        <dbReference type="ARBA" id="ARBA00009190"/>
    </source>
</evidence>
<protein>
    <recommendedName>
        <fullName evidence="6">GDT1 family protein</fullName>
    </recommendedName>
</protein>
<feature type="transmembrane region" description="Helical" evidence="6">
    <location>
        <begin position="262"/>
        <end position="280"/>
    </location>
</feature>
<dbReference type="GeneID" id="34621657"/>
<evidence type="ECO:0000313" key="8">
    <source>
        <dbReference type="RefSeq" id="XP_026190653.1"/>
    </source>
</evidence>
<dbReference type="InterPro" id="IPR001727">
    <property type="entry name" value="GDT1-like"/>
</dbReference>
<keyword evidence="4 6" id="KW-1133">Transmembrane helix</keyword>
<feature type="transmembrane region" description="Helical" evidence="6">
    <location>
        <begin position="137"/>
        <end position="155"/>
    </location>
</feature>
<comment type="similarity">
    <text evidence="2 6">Belongs to the GDT1 family.</text>
</comment>
<organism evidence="7 8">
    <name type="scientific">Cyclospora cayetanensis</name>
    <dbReference type="NCBI Taxonomy" id="88456"/>
    <lineage>
        <taxon>Eukaryota</taxon>
        <taxon>Sar</taxon>
        <taxon>Alveolata</taxon>
        <taxon>Apicomplexa</taxon>
        <taxon>Conoidasida</taxon>
        <taxon>Coccidia</taxon>
        <taxon>Eucoccidiorida</taxon>
        <taxon>Eimeriorina</taxon>
        <taxon>Eimeriidae</taxon>
        <taxon>Cyclospora</taxon>
    </lineage>
</organism>
<comment type="subcellular location">
    <subcellularLocation>
        <location evidence="1 6">Membrane</location>
        <topology evidence="1 6">Multi-pass membrane protein</topology>
    </subcellularLocation>
</comment>
<keyword evidence="3 6" id="KW-0812">Transmembrane</keyword>
<sequence length="291" mass="31190">MPLLLTQAIKEIDCRFVHETRSAPGFCVHAAQAAIYSPPVVSATPLLSLTGTTDTSWSSAFIGTLLMIICSELGDKTFLITAILSMRCTKSESSDKTGPHVGTRWHVFAGGFLALAVMTLLAAAGGRVIPLFLKQELRTVFMAALLVLFGLKMLYDAMIYEENNEEPEELKEVSRPEHGAALVGPSRLLRAARYFFSPIFIQAASLTLMAEWGDRSQLATFALAADRSASAVCLGAILGHGLCTGLAVLGGNVLAKRISERLVLLIGGICFLSFALFTVVDELFSSGGIMK</sequence>
<dbReference type="PANTHER" id="PTHR12608:SF1">
    <property type="entry name" value="TRANSMEMBRANE PROTEIN 165"/>
    <property type="match status" value="1"/>
</dbReference>
<evidence type="ECO:0000256" key="4">
    <source>
        <dbReference type="ARBA" id="ARBA00022989"/>
    </source>
</evidence>
<name>A0A6P6RS73_9EIME</name>
<evidence type="ECO:0000256" key="6">
    <source>
        <dbReference type="RuleBase" id="RU365102"/>
    </source>
</evidence>
<proteinExistence type="inferred from homology"/>
<feature type="transmembrane region" description="Helical" evidence="6">
    <location>
        <begin position="191"/>
        <end position="209"/>
    </location>
</feature>
<dbReference type="GO" id="GO:0046873">
    <property type="term" value="F:metal ion transmembrane transporter activity"/>
    <property type="evidence" value="ECO:0007669"/>
    <property type="project" value="InterPro"/>
</dbReference>
<keyword evidence="5 6" id="KW-0472">Membrane</keyword>
<evidence type="ECO:0000313" key="7">
    <source>
        <dbReference type="Proteomes" id="UP000515125"/>
    </source>
</evidence>
<evidence type="ECO:0000256" key="1">
    <source>
        <dbReference type="ARBA" id="ARBA00004141"/>
    </source>
</evidence>
<dbReference type="Proteomes" id="UP000515125">
    <property type="component" value="Unplaced"/>
</dbReference>
<dbReference type="OrthoDB" id="442680at2759"/>
<reference evidence="8" key="1">
    <citation type="submission" date="2025-08" db="UniProtKB">
        <authorList>
            <consortium name="RefSeq"/>
        </authorList>
    </citation>
    <scope>IDENTIFICATION</scope>
</reference>
<accession>A0A6P6RS73</accession>
<feature type="transmembrane region" description="Helical" evidence="6">
    <location>
        <begin position="229"/>
        <end position="250"/>
    </location>
</feature>
<dbReference type="AlphaFoldDB" id="A0A6P6RS73"/>
<feature type="transmembrane region" description="Helical" evidence="6">
    <location>
        <begin position="105"/>
        <end position="125"/>
    </location>
</feature>
<keyword evidence="7" id="KW-1185">Reference proteome</keyword>
<gene>
    <name evidence="8" type="primary">LOC34621657</name>
</gene>
<dbReference type="GO" id="GO:0016020">
    <property type="term" value="C:membrane"/>
    <property type="evidence" value="ECO:0007669"/>
    <property type="project" value="UniProtKB-SubCell"/>
</dbReference>